<evidence type="ECO:0000259" key="2">
    <source>
        <dbReference type="Pfam" id="PF13963"/>
    </source>
</evidence>
<accession>A0A151SCJ5</accession>
<sequence>EYRNGVEEFLQFVRENGKPIKRAYYCPCVRCLNQICQEVREIRDHLFIFGIVKSYTIWTWHGEILDIPTVLTTENFEGMNDNLEEMIHDVGEENFERAHVYDTLKSNFEQPLYLGCSMFTRLSGTLRLFSLKARNGWIDKSFTELLELLKEMLPEDKTLPNRNHEAKKILCPMGLEYKKIHACPNDCVLYTNDFATLKVCPTCGLSRFKKKTGGSSGEEEIEGPFAKVLWIYKFGAESRNLRIGLAIDGMNPYGNLSSKHSSWPVFLVIYNLPPRLCMKRKYIIPLIDDLKMLWETGVEVFDAYREEKFTLRAMLFCTINDFPAYGNLSGYSVNSHYVCPICEENKNYTQLKHGQKTAYTRHRKFLVRSHPYRRLKKTFNGCQEDEIASTSLNGEEVYQWVKNINIVFGKMQKKSTKKNISKKRTIFFNLPYWCKLNVRHCIDVMHVEKNVCDSVIGTLLNIKGKTKVGVKAQHDLVDMGIRSELHPQSIGRRTYLPPSCHTLSKKEKKSFCECLHSVKVPQGYSSNVKSLVYNINKYCFYTKIEDDKSRVQNRWVTIQVEAMHFASFKDKNSITASMSYFGVIQEIWEIDYVTFKVPVFKCKWVDDNMGVWTDDLGFTLVDLNKIVYKDEPFIMAYQARKNFYVRDPCNEKWLVVLEGRTMHETHEDESLDMHHETLSFSSRSFGPIADNEVDEMHVI</sequence>
<dbReference type="Proteomes" id="UP000075243">
    <property type="component" value="Unassembled WGS sequence"/>
</dbReference>
<name>A0A151SCJ5_CAJCA</name>
<feature type="domain" description="Transposase-associated" evidence="2">
    <location>
        <begin position="1"/>
        <end position="63"/>
    </location>
</feature>
<protein>
    <recommendedName>
        <fullName evidence="5">Transposase-associated domain-containing protein</fullName>
    </recommendedName>
</protein>
<dbReference type="Pfam" id="PF02992">
    <property type="entry name" value="Transposase_21"/>
    <property type="match status" value="1"/>
</dbReference>
<dbReference type="PANTHER" id="PTHR10775:SF180">
    <property type="entry name" value="TRANSPOSON, EN_SPM-LIKE, TRANSPOSASE-ASSOCIATED DOMAIN PROTEIN-RELATED"/>
    <property type="match status" value="1"/>
</dbReference>
<evidence type="ECO:0008006" key="5">
    <source>
        <dbReference type="Google" id="ProtNLM"/>
    </source>
</evidence>
<dbReference type="InterPro" id="IPR029480">
    <property type="entry name" value="Transpos_assoc"/>
</dbReference>
<proteinExistence type="predicted"/>
<gene>
    <name evidence="3" type="ORF">KK1_025623</name>
</gene>
<dbReference type="InterPro" id="IPR004242">
    <property type="entry name" value="Transposase_21"/>
</dbReference>
<organism evidence="3 4">
    <name type="scientific">Cajanus cajan</name>
    <name type="common">Pigeon pea</name>
    <name type="synonym">Cajanus indicus</name>
    <dbReference type="NCBI Taxonomy" id="3821"/>
    <lineage>
        <taxon>Eukaryota</taxon>
        <taxon>Viridiplantae</taxon>
        <taxon>Streptophyta</taxon>
        <taxon>Embryophyta</taxon>
        <taxon>Tracheophyta</taxon>
        <taxon>Spermatophyta</taxon>
        <taxon>Magnoliopsida</taxon>
        <taxon>eudicotyledons</taxon>
        <taxon>Gunneridae</taxon>
        <taxon>Pentapetalae</taxon>
        <taxon>rosids</taxon>
        <taxon>fabids</taxon>
        <taxon>Fabales</taxon>
        <taxon>Fabaceae</taxon>
        <taxon>Papilionoideae</taxon>
        <taxon>50 kb inversion clade</taxon>
        <taxon>NPAAA clade</taxon>
        <taxon>indigoferoid/millettioid clade</taxon>
        <taxon>Phaseoleae</taxon>
        <taxon>Cajanus</taxon>
    </lineage>
</organism>
<dbReference type="PANTHER" id="PTHR10775">
    <property type="entry name" value="OS08G0208400 PROTEIN"/>
    <property type="match status" value="1"/>
</dbReference>
<evidence type="ECO:0000259" key="1">
    <source>
        <dbReference type="Pfam" id="PF13952"/>
    </source>
</evidence>
<dbReference type="InterPro" id="IPR025312">
    <property type="entry name" value="DUF4216"/>
</dbReference>
<feature type="non-terminal residue" evidence="3">
    <location>
        <position position="1"/>
    </location>
</feature>
<feature type="domain" description="DUF4216" evidence="1">
    <location>
        <begin position="588"/>
        <end position="656"/>
    </location>
</feature>
<keyword evidence="4" id="KW-1185">Reference proteome</keyword>
<dbReference type="Pfam" id="PF13963">
    <property type="entry name" value="Transpos_assoc"/>
    <property type="match status" value="1"/>
</dbReference>
<dbReference type="AlphaFoldDB" id="A0A151SCJ5"/>
<evidence type="ECO:0000313" key="4">
    <source>
        <dbReference type="Proteomes" id="UP000075243"/>
    </source>
</evidence>
<reference evidence="3" key="1">
    <citation type="journal article" date="2012" name="Nat. Biotechnol.">
        <title>Draft genome sequence of pigeonpea (Cajanus cajan), an orphan legume crop of resource-poor farmers.</title>
        <authorList>
            <person name="Varshney R.K."/>
            <person name="Chen W."/>
            <person name="Li Y."/>
            <person name="Bharti A.K."/>
            <person name="Saxena R.K."/>
            <person name="Schlueter J.A."/>
            <person name="Donoghue M.T."/>
            <person name="Azam S."/>
            <person name="Fan G."/>
            <person name="Whaley A.M."/>
            <person name="Farmer A.D."/>
            <person name="Sheridan J."/>
            <person name="Iwata A."/>
            <person name="Tuteja R."/>
            <person name="Penmetsa R.V."/>
            <person name="Wu W."/>
            <person name="Upadhyaya H.D."/>
            <person name="Yang S.P."/>
            <person name="Shah T."/>
            <person name="Saxena K.B."/>
            <person name="Michael T."/>
            <person name="McCombie W.R."/>
            <person name="Yang B."/>
            <person name="Zhang G."/>
            <person name="Yang H."/>
            <person name="Wang J."/>
            <person name="Spillane C."/>
            <person name="Cook D.R."/>
            <person name="May G.D."/>
            <person name="Xu X."/>
            <person name="Jackson S.A."/>
        </authorList>
    </citation>
    <scope>NUCLEOTIDE SEQUENCE [LARGE SCALE GENOMIC DNA]</scope>
</reference>
<dbReference type="Gramene" id="C.cajan_24951.t">
    <property type="protein sequence ID" value="C.cajan_24951.t"/>
    <property type="gene ID" value="C.cajan_24951"/>
</dbReference>
<dbReference type="EMBL" id="KQ483423">
    <property type="protein sequence ID" value="KYP52503.1"/>
    <property type="molecule type" value="Genomic_DNA"/>
</dbReference>
<dbReference type="OMA" id="CEENKNY"/>
<dbReference type="Pfam" id="PF13952">
    <property type="entry name" value="DUF4216"/>
    <property type="match status" value="1"/>
</dbReference>
<evidence type="ECO:0000313" key="3">
    <source>
        <dbReference type="EMBL" id="KYP52503.1"/>
    </source>
</evidence>